<feature type="compositionally biased region" description="Basic residues" evidence="1">
    <location>
        <begin position="80"/>
        <end position="91"/>
    </location>
</feature>
<dbReference type="AlphaFoldDB" id="A0A699S6Q0"/>
<accession>A0A699S6Q0</accession>
<evidence type="ECO:0000256" key="1">
    <source>
        <dbReference type="SAM" id="MobiDB-lite"/>
    </source>
</evidence>
<comment type="caution">
    <text evidence="2">The sequence shown here is derived from an EMBL/GenBank/DDBJ whole genome shotgun (WGS) entry which is preliminary data.</text>
</comment>
<reference evidence="2" key="1">
    <citation type="journal article" date="2019" name="Sci. Rep.">
        <title>Draft genome of Tanacetum cinerariifolium, the natural source of mosquito coil.</title>
        <authorList>
            <person name="Yamashiro T."/>
            <person name="Shiraishi A."/>
            <person name="Satake H."/>
            <person name="Nakayama K."/>
        </authorList>
    </citation>
    <scope>NUCLEOTIDE SEQUENCE</scope>
</reference>
<name>A0A699S6Q0_TANCI</name>
<evidence type="ECO:0008006" key="3">
    <source>
        <dbReference type="Google" id="ProtNLM"/>
    </source>
</evidence>
<dbReference type="EMBL" id="BKCJ011140363">
    <property type="protein sequence ID" value="GFC92953.1"/>
    <property type="molecule type" value="Genomic_DNA"/>
</dbReference>
<protein>
    <recommendedName>
        <fullName evidence="3">Integrase, catalytic region, zinc finger, CCHC-type, peptidase aspartic, catalytic</fullName>
    </recommendedName>
</protein>
<feature type="region of interest" description="Disordered" evidence="1">
    <location>
        <begin position="31"/>
        <end position="57"/>
    </location>
</feature>
<evidence type="ECO:0000313" key="2">
    <source>
        <dbReference type="EMBL" id="GFC92953.1"/>
    </source>
</evidence>
<feature type="region of interest" description="Disordered" evidence="1">
    <location>
        <begin position="69"/>
        <end position="92"/>
    </location>
</feature>
<sequence length="173" mass="18819">MILQQICPRITDLGTNLVAVTPKNLTKQVRRTAQITKSEKTSVATSPSPNIDSNTPVLSSTGVALISSASISQSQDNTKKNRIRRTHKKAKEPKLEDHLRNVKSSLNKASVVDSRATSSVIKSVSNVNSNLKCASCNECLFSDNHDACVVEYINSVNASRKSKSVTKPVKRKV</sequence>
<proteinExistence type="predicted"/>
<gene>
    <name evidence="2" type="ORF">Tci_864923</name>
</gene>
<organism evidence="2">
    <name type="scientific">Tanacetum cinerariifolium</name>
    <name type="common">Dalmatian daisy</name>
    <name type="synonym">Chrysanthemum cinerariifolium</name>
    <dbReference type="NCBI Taxonomy" id="118510"/>
    <lineage>
        <taxon>Eukaryota</taxon>
        <taxon>Viridiplantae</taxon>
        <taxon>Streptophyta</taxon>
        <taxon>Embryophyta</taxon>
        <taxon>Tracheophyta</taxon>
        <taxon>Spermatophyta</taxon>
        <taxon>Magnoliopsida</taxon>
        <taxon>eudicotyledons</taxon>
        <taxon>Gunneridae</taxon>
        <taxon>Pentapetalae</taxon>
        <taxon>asterids</taxon>
        <taxon>campanulids</taxon>
        <taxon>Asterales</taxon>
        <taxon>Asteraceae</taxon>
        <taxon>Asteroideae</taxon>
        <taxon>Anthemideae</taxon>
        <taxon>Anthemidinae</taxon>
        <taxon>Tanacetum</taxon>
    </lineage>
</organism>